<dbReference type="PANTHER" id="PTHR43514:SF4">
    <property type="entry name" value="ABC TRANSPORTER I FAMILY MEMBER 10"/>
    <property type="match status" value="1"/>
</dbReference>
<dbReference type="InterPro" id="IPR004606">
    <property type="entry name" value="Mop_domain"/>
</dbReference>
<evidence type="ECO:0000259" key="10">
    <source>
        <dbReference type="PROSITE" id="PS50893"/>
    </source>
</evidence>
<dbReference type="Gene3D" id="3.40.50.300">
    <property type="entry name" value="P-loop containing nucleotide triphosphate hydrolases"/>
    <property type="match status" value="1"/>
</dbReference>
<evidence type="ECO:0000256" key="8">
    <source>
        <dbReference type="ARBA" id="ARBA00023136"/>
    </source>
</evidence>
<keyword evidence="7" id="KW-1278">Translocase</keyword>
<keyword evidence="4" id="KW-0997">Cell inner membrane</keyword>
<dbReference type="GO" id="GO:0016887">
    <property type="term" value="F:ATP hydrolysis activity"/>
    <property type="evidence" value="ECO:0007669"/>
    <property type="project" value="InterPro"/>
</dbReference>
<sequence length="384" mass="42497">MMPRVIWRWVYWSSRLRCYWPYTVCKNARWGARPMLKVDVSLQRAGFQLQVKHAFSGTGVTAVFGPSGSGKSTLLRVIAGLETQVSGSVQWHTTDWLQGRKQLRAEHRKVAMVFQQPHLFSKKSVMENILYGMPKRGEGVFIHPDEVIKVLGISPLLQRYPSALSGGQQQRVALARALLSQPRLLLLDEPMTGLDYAAKQQILADLKKVQQRFQLPMIFVSHQLDEVVQLADDVVVINQGQVESAGPLQQQVPQLAGHSDGPLSVLELEPVEQVPQQGLQCWRIDGQSLWLPQALEETSAKQRLLVWARDVSLALQPLTASSLSNQLAANVVAVEAARHAAEVIVTLSLGDQQLRALITRASCQRLALAPGVKVMAAFKAAAVH</sequence>
<dbReference type="PANTHER" id="PTHR43514">
    <property type="entry name" value="ABC TRANSPORTER I FAMILY MEMBER 10"/>
    <property type="match status" value="1"/>
</dbReference>
<dbReference type="GO" id="GO:0005524">
    <property type="term" value="F:ATP binding"/>
    <property type="evidence" value="ECO:0007669"/>
    <property type="project" value="UniProtKB-KW"/>
</dbReference>
<keyword evidence="3 9" id="KW-0500">Molybdenum</keyword>
<dbReference type="NCBIfam" id="TIGR02142">
    <property type="entry name" value="modC_ABC"/>
    <property type="match status" value="1"/>
</dbReference>
<reference evidence="13" key="1">
    <citation type="journal article" date="2018" name="Front. Microbiol.">
        <title>Genome-Based Analysis Reveals the Taxonomy and Diversity of the Family Idiomarinaceae.</title>
        <authorList>
            <person name="Liu Y."/>
            <person name="Lai Q."/>
            <person name="Shao Z."/>
        </authorList>
    </citation>
    <scope>NUCLEOTIDE SEQUENCE [LARGE SCALE GENOMIC DNA]</scope>
    <source>
        <strain evidence="13">SN-14</strain>
    </source>
</reference>
<dbReference type="Gene3D" id="2.40.50.100">
    <property type="match status" value="1"/>
</dbReference>
<dbReference type="PROSITE" id="PS51866">
    <property type="entry name" value="MOP"/>
    <property type="match status" value="1"/>
</dbReference>
<keyword evidence="5" id="KW-0547">Nucleotide-binding</keyword>
<dbReference type="PROSITE" id="PS00211">
    <property type="entry name" value="ABC_TRANSPORTER_1"/>
    <property type="match status" value="1"/>
</dbReference>
<evidence type="ECO:0000256" key="9">
    <source>
        <dbReference type="PROSITE-ProRule" id="PRU01213"/>
    </source>
</evidence>
<name>A0AA94JE76_9GAMM</name>
<dbReference type="SUPFAM" id="SSF52540">
    <property type="entry name" value="P-loop containing nucleoside triphosphate hydrolases"/>
    <property type="match status" value="1"/>
</dbReference>
<feature type="domain" description="ABC transporter" evidence="10">
    <location>
        <begin position="33"/>
        <end position="264"/>
    </location>
</feature>
<dbReference type="GO" id="GO:0016020">
    <property type="term" value="C:membrane"/>
    <property type="evidence" value="ECO:0007669"/>
    <property type="project" value="InterPro"/>
</dbReference>
<keyword evidence="2" id="KW-1003">Cell membrane</keyword>
<dbReference type="PROSITE" id="PS50893">
    <property type="entry name" value="ABC_TRANSPORTER_2"/>
    <property type="match status" value="1"/>
</dbReference>
<evidence type="ECO:0000313" key="13">
    <source>
        <dbReference type="Proteomes" id="UP000286680"/>
    </source>
</evidence>
<dbReference type="Pfam" id="PF03459">
    <property type="entry name" value="TOBE"/>
    <property type="match status" value="1"/>
</dbReference>
<keyword evidence="1" id="KW-0813">Transport</keyword>
<dbReference type="Pfam" id="PF00005">
    <property type="entry name" value="ABC_tran"/>
    <property type="match status" value="1"/>
</dbReference>
<evidence type="ECO:0000256" key="2">
    <source>
        <dbReference type="ARBA" id="ARBA00022475"/>
    </source>
</evidence>
<organism evidence="12 13">
    <name type="scientific">Idiomarina aquatica</name>
    <dbReference type="NCBI Taxonomy" id="1327752"/>
    <lineage>
        <taxon>Bacteria</taxon>
        <taxon>Pseudomonadati</taxon>
        <taxon>Pseudomonadota</taxon>
        <taxon>Gammaproteobacteria</taxon>
        <taxon>Alteromonadales</taxon>
        <taxon>Idiomarinaceae</taxon>
        <taxon>Idiomarina</taxon>
    </lineage>
</organism>
<dbReference type="GO" id="GO:0140359">
    <property type="term" value="F:ABC-type transporter activity"/>
    <property type="evidence" value="ECO:0007669"/>
    <property type="project" value="InterPro"/>
</dbReference>
<keyword evidence="8" id="KW-0472">Membrane</keyword>
<proteinExistence type="predicted"/>
<dbReference type="InterPro" id="IPR003593">
    <property type="entry name" value="AAA+_ATPase"/>
</dbReference>
<dbReference type="InterPro" id="IPR005116">
    <property type="entry name" value="Transp-assoc_OB_typ1"/>
</dbReference>
<dbReference type="Proteomes" id="UP000286680">
    <property type="component" value="Unassembled WGS sequence"/>
</dbReference>
<evidence type="ECO:0000256" key="3">
    <source>
        <dbReference type="ARBA" id="ARBA00022505"/>
    </source>
</evidence>
<comment type="caution">
    <text evidence="12">The sequence shown here is derived from an EMBL/GenBank/DDBJ whole genome shotgun (WGS) entry which is preliminary data.</text>
</comment>
<evidence type="ECO:0000256" key="5">
    <source>
        <dbReference type="ARBA" id="ARBA00022741"/>
    </source>
</evidence>
<evidence type="ECO:0000256" key="7">
    <source>
        <dbReference type="ARBA" id="ARBA00022967"/>
    </source>
</evidence>
<dbReference type="AlphaFoldDB" id="A0AA94JE76"/>
<dbReference type="EMBL" id="PIPS01000001">
    <property type="protein sequence ID" value="RUO45557.1"/>
    <property type="molecule type" value="Genomic_DNA"/>
</dbReference>
<keyword evidence="6 12" id="KW-0067">ATP-binding</keyword>
<evidence type="ECO:0000256" key="1">
    <source>
        <dbReference type="ARBA" id="ARBA00022448"/>
    </source>
</evidence>
<evidence type="ECO:0000259" key="11">
    <source>
        <dbReference type="PROSITE" id="PS51866"/>
    </source>
</evidence>
<protein>
    <submittedName>
        <fullName evidence="12">Molybdenum ABC transporter ATP-binding protein</fullName>
    </submittedName>
</protein>
<dbReference type="InterPro" id="IPR050334">
    <property type="entry name" value="Molybdenum_import_ModC"/>
</dbReference>
<dbReference type="InterPro" id="IPR017871">
    <property type="entry name" value="ABC_transporter-like_CS"/>
</dbReference>
<feature type="domain" description="Mop" evidence="11">
    <location>
        <begin position="320"/>
        <end position="384"/>
    </location>
</feature>
<dbReference type="GO" id="GO:0015098">
    <property type="term" value="F:molybdate ion transmembrane transporter activity"/>
    <property type="evidence" value="ECO:0007669"/>
    <property type="project" value="InterPro"/>
</dbReference>
<accession>A0AA94JE76</accession>
<dbReference type="SMART" id="SM00382">
    <property type="entry name" value="AAA"/>
    <property type="match status" value="1"/>
</dbReference>
<dbReference type="InterPro" id="IPR011868">
    <property type="entry name" value="ModC_ABC_ATP-bd"/>
</dbReference>
<evidence type="ECO:0000256" key="4">
    <source>
        <dbReference type="ARBA" id="ARBA00022519"/>
    </source>
</evidence>
<dbReference type="SUPFAM" id="SSF50331">
    <property type="entry name" value="MOP-like"/>
    <property type="match status" value="1"/>
</dbReference>
<keyword evidence="13" id="KW-1185">Reference proteome</keyword>
<evidence type="ECO:0000256" key="6">
    <source>
        <dbReference type="ARBA" id="ARBA00022840"/>
    </source>
</evidence>
<evidence type="ECO:0000313" key="12">
    <source>
        <dbReference type="EMBL" id="RUO45557.1"/>
    </source>
</evidence>
<dbReference type="InterPro" id="IPR008995">
    <property type="entry name" value="Mo/tungstate-bd_C_term_dom"/>
</dbReference>
<dbReference type="InterPro" id="IPR027417">
    <property type="entry name" value="P-loop_NTPase"/>
</dbReference>
<dbReference type="InterPro" id="IPR003439">
    <property type="entry name" value="ABC_transporter-like_ATP-bd"/>
</dbReference>
<gene>
    <name evidence="12" type="primary">modC</name>
    <name evidence="12" type="ORF">CWE23_06060</name>
</gene>